<protein>
    <submittedName>
        <fullName evidence="2">Uncharacterized protein</fullName>
    </submittedName>
</protein>
<feature type="region of interest" description="Disordered" evidence="1">
    <location>
        <begin position="1"/>
        <end position="46"/>
    </location>
</feature>
<comment type="caution">
    <text evidence="2">The sequence shown here is derived from an EMBL/GenBank/DDBJ whole genome shotgun (WGS) entry which is preliminary data.</text>
</comment>
<feature type="compositionally biased region" description="Low complexity" evidence="1">
    <location>
        <begin position="31"/>
        <end position="41"/>
    </location>
</feature>
<evidence type="ECO:0000256" key="1">
    <source>
        <dbReference type="SAM" id="MobiDB-lite"/>
    </source>
</evidence>
<dbReference type="Proteomes" id="UP000614601">
    <property type="component" value="Unassembled WGS sequence"/>
</dbReference>
<sequence length="151" mass="15635">MPGGPPGQITHGKSSSGANSTSRPSSPDRPGIPASPGLPSSPGGPGLPGIPLGQLSGLHPWQICRSQGFLLVLAEKKMAFLASSPVLGSWTDTAGLGCNSDQILLVSSRKLLAFCSIKYLWSLARLNKSGTDTSREMVVMALIAVVAKAKW</sequence>
<dbReference type="AlphaFoldDB" id="A0A811LNG8"/>
<accession>A0A811LNG8</accession>
<evidence type="ECO:0000313" key="2">
    <source>
        <dbReference type="EMBL" id="CAD5228430.1"/>
    </source>
</evidence>
<dbReference type="EMBL" id="CAJFCW020000006">
    <property type="protein sequence ID" value="CAG9124467.1"/>
    <property type="molecule type" value="Genomic_DNA"/>
</dbReference>
<dbReference type="EMBL" id="CAJFDH010000006">
    <property type="protein sequence ID" value="CAD5228430.1"/>
    <property type="molecule type" value="Genomic_DNA"/>
</dbReference>
<dbReference type="Proteomes" id="UP000783686">
    <property type="component" value="Unassembled WGS sequence"/>
</dbReference>
<proteinExistence type="predicted"/>
<reference evidence="2" key="1">
    <citation type="submission" date="2020-09" db="EMBL/GenBank/DDBJ databases">
        <authorList>
            <person name="Kikuchi T."/>
        </authorList>
    </citation>
    <scope>NUCLEOTIDE SEQUENCE</scope>
    <source>
        <strain evidence="2">SH1</strain>
    </source>
</reference>
<feature type="compositionally biased region" description="Polar residues" evidence="1">
    <location>
        <begin position="11"/>
        <end position="25"/>
    </location>
</feature>
<name>A0A811LNG8_9BILA</name>
<gene>
    <name evidence="2" type="ORF">BOKJ2_LOCUS12674</name>
</gene>
<evidence type="ECO:0000313" key="3">
    <source>
        <dbReference type="Proteomes" id="UP000614601"/>
    </source>
</evidence>
<organism evidence="2 3">
    <name type="scientific">Bursaphelenchus okinawaensis</name>
    <dbReference type="NCBI Taxonomy" id="465554"/>
    <lineage>
        <taxon>Eukaryota</taxon>
        <taxon>Metazoa</taxon>
        <taxon>Ecdysozoa</taxon>
        <taxon>Nematoda</taxon>
        <taxon>Chromadorea</taxon>
        <taxon>Rhabditida</taxon>
        <taxon>Tylenchina</taxon>
        <taxon>Tylenchomorpha</taxon>
        <taxon>Aphelenchoidea</taxon>
        <taxon>Aphelenchoididae</taxon>
        <taxon>Bursaphelenchus</taxon>
    </lineage>
</organism>
<keyword evidence="3" id="KW-1185">Reference proteome</keyword>